<dbReference type="InterPro" id="IPR013979">
    <property type="entry name" value="TIF_beta_prop-like"/>
</dbReference>
<sequence>MADIDARVEELLAKESFEDQVVIDEEKLLGEPLAVLDESFASIVYVTGLPVTAQAKCDKLCVVALKRIAALMRKPFKPVFYDMPINPESGSSFGYLFIECADKEEAEELIEAVDGQFMMKDKYPLTASAYSSLEALRNIPDEFDAQAVRDAQEKYHEPIIVDDWLMDDRARSQAALVVGDHLDLQWHDTITGFDTATDMPFNPSTHKLHWTKNGSFLLARTADAKVAELLGGDNNGDLTTLISHPNMAGMMTSNTERYIVTVSTGMPGAEGPLRGPHMAIWDKLNGNKRIKVLPMFDLDTKGKYPSNCPTPLQFSPSDKFIAYGYEQRIQIYSTKDLRKPVRVLQLPGLVDFSWSPADDFLAIFQVEDNNRPAKASIINVPKLCRQLVSRNLYGVKSCAITWHPHGYYFATTTERAVRNGSTTNIDIFRVKNPAVPIETLEYREKKVTGIAFEPRGFRLAISLGEEVEARAAALSGEDNVEQLIQPKAVDIYTLTDIKQGALRREVELAHPAHTLSWSPAGRMLVLQSGPAQESGVNRWVDANNGEVVATREFPYMDAAAWDPTGRTYAVYTSYDRMPDYAGVEMFSHRGQALAADKIKNLVSFMWRPMPESVLTEEDKREINYKEDAKAFERVDTALRLSMDEDEAAKRRLIRLKWTDWQKECHQAVADLAEAWKAAAPVQYARMVHEDDFVEVEMEFARQRSELEDLDKEAEEKDE</sequence>
<evidence type="ECO:0000313" key="7">
    <source>
        <dbReference type="Proteomes" id="UP000717585"/>
    </source>
</evidence>
<name>A0A8J6E1D7_9EUKA</name>
<protein>
    <submittedName>
        <fullName evidence="6">Translation initiation factor eIF-3b</fullName>
    </submittedName>
</protein>
<dbReference type="GO" id="GO:0003723">
    <property type="term" value="F:RNA binding"/>
    <property type="evidence" value="ECO:0007669"/>
    <property type="project" value="UniProtKB-KW"/>
</dbReference>
<dbReference type="SUPFAM" id="SSF82171">
    <property type="entry name" value="DPP6 N-terminal domain-like"/>
    <property type="match status" value="1"/>
</dbReference>
<comment type="caution">
    <text evidence="6">The sequence shown here is derived from an EMBL/GenBank/DDBJ whole genome shotgun (WGS) entry which is preliminary data.</text>
</comment>
<evidence type="ECO:0000256" key="2">
    <source>
        <dbReference type="ARBA" id="ARBA00022540"/>
    </source>
</evidence>
<dbReference type="PANTHER" id="PTHR14068:SF0">
    <property type="entry name" value="EUKARYOTIC TRANSLATION INITIATION FACTOR 3 SUBUNIT B"/>
    <property type="match status" value="1"/>
</dbReference>
<dbReference type="GO" id="GO:0005852">
    <property type="term" value="C:eukaryotic translation initiation factor 3 complex"/>
    <property type="evidence" value="ECO:0007669"/>
    <property type="project" value="InterPro"/>
</dbReference>
<proteinExistence type="predicted"/>
<dbReference type="Proteomes" id="UP000717585">
    <property type="component" value="Unassembled WGS sequence"/>
</dbReference>
<gene>
    <name evidence="6" type="ORF">J8273_2571</name>
</gene>
<keyword evidence="2 6" id="KW-0396">Initiation factor</keyword>
<dbReference type="EMBL" id="JAHDYR010000007">
    <property type="protein sequence ID" value="KAG9396219.1"/>
    <property type="molecule type" value="Genomic_DNA"/>
</dbReference>
<dbReference type="GO" id="GO:0031369">
    <property type="term" value="F:translation initiation factor binding"/>
    <property type="evidence" value="ECO:0007669"/>
    <property type="project" value="InterPro"/>
</dbReference>
<reference evidence="6" key="1">
    <citation type="submission" date="2021-05" db="EMBL/GenBank/DDBJ databases">
        <title>A free-living protist that lacks canonical eukaryotic 1 DNA replication and segregation systems.</title>
        <authorList>
            <person name="Salas-Leiva D.E."/>
            <person name="Tromer E.C."/>
            <person name="Curtis B.A."/>
            <person name="Jerlstrom-Hultqvist J."/>
            <person name="Kolisko M."/>
            <person name="Yi Z."/>
            <person name="Salas-Leiva J.S."/>
            <person name="Gallot-Lavallee L."/>
            <person name="Kops G.J.P.L."/>
            <person name="Archibald J.M."/>
            <person name="Simpson A.G.B."/>
            <person name="Roger A.J."/>
        </authorList>
    </citation>
    <scope>NUCLEOTIDE SEQUENCE</scope>
    <source>
        <strain evidence="6">BICM</strain>
    </source>
</reference>
<evidence type="ECO:0000259" key="5">
    <source>
        <dbReference type="Pfam" id="PF08662"/>
    </source>
</evidence>
<dbReference type="GO" id="GO:0003743">
    <property type="term" value="F:translation initiation factor activity"/>
    <property type="evidence" value="ECO:0007669"/>
    <property type="project" value="UniProtKB-KW"/>
</dbReference>
<keyword evidence="3" id="KW-0694">RNA-binding</keyword>
<keyword evidence="1" id="KW-0963">Cytoplasm</keyword>
<keyword evidence="7" id="KW-1185">Reference proteome</keyword>
<dbReference type="PANTHER" id="PTHR14068">
    <property type="entry name" value="EUKARYOTIC TRANSLATION INITIATION FACTOR 3 EIF3 -RELATED"/>
    <property type="match status" value="1"/>
</dbReference>
<dbReference type="AlphaFoldDB" id="A0A8J6E1D7"/>
<evidence type="ECO:0000256" key="1">
    <source>
        <dbReference type="ARBA" id="ARBA00022490"/>
    </source>
</evidence>
<dbReference type="Pfam" id="PF08662">
    <property type="entry name" value="eIF2A"/>
    <property type="match status" value="1"/>
</dbReference>
<dbReference type="Gene3D" id="2.130.10.10">
    <property type="entry name" value="YVTN repeat-like/Quinoprotein amine dehydrogenase"/>
    <property type="match status" value="1"/>
</dbReference>
<dbReference type="InterPro" id="IPR011400">
    <property type="entry name" value="EIF3B"/>
</dbReference>
<evidence type="ECO:0000256" key="3">
    <source>
        <dbReference type="ARBA" id="ARBA00022884"/>
    </source>
</evidence>
<dbReference type="InterPro" id="IPR015943">
    <property type="entry name" value="WD40/YVTN_repeat-like_dom_sf"/>
</dbReference>
<keyword evidence="4" id="KW-0648">Protein biosynthesis</keyword>
<feature type="domain" description="Translation initiation factor beta propellor-like" evidence="5">
    <location>
        <begin position="390"/>
        <end position="602"/>
    </location>
</feature>
<dbReference type="OrthoDB" id="10250414at2759"/>
<evidence type="ECO:0000256" key="4">
    <source>
        <dbReference type="ARBA" id="ARBA00022917"/>
    </source>
</evidence>
<accession>A0A8J6E1D7</accession>
<organism evidence="6 7">
    <name type="scientific">Carpediemonas membranifera</name>
    <dbReference type="NCBI Taxonomy" id="201153"/>
    <lineage>
        <taxon>Eukaryota</taxon>
        <taxon>Metamonada</taxon>
        <taxon>Carpediemonas-like organisms</taxon>
        <taxon>Carpediemonas</taxon>
    </lineage>
</organism>
<evidence type="ECO:0000313" key="6">
    <source>
        <dbReference type="EMBL" id="KAG9396219.1"/>
    </source>
</evidence>